<dbReference type="EMBL" id="KB445551">
    <property type="protein sequence ID" value="EMD00278.1"/>
    <property type="molecule type" value="Genomic_DNA"/>
</dbReference>
<keyword evidence="3" id="KW-1185">Reference proteome</keyword>
<dbReference type="HOGENOM" id="CLU_2003479_0_0_1"/>
<name>M2LZX7_BAUPA</name>
<proteinExistence type="predicted"/>
<dbReference type="RefSeq" id="XP_007672778.1">
    <property type="nucleotide sequence ID" value="XM_007674588.1"/>
</dbReference>
<dbReference type="GeneID" id="19113186"/>
<evidence type="ECO:0000313" key="3">
    <source>
        <dbReference type="Proteomes" id="UP000011761"/>
    </source>
</evidence>
<reference evidence="2 3" key="1">
    <citation type="journal article" date="2012" name="PLoS Pathog.">
        <title>Diverse lifestyles and strategies of plant pathogenesis encoded in the genomes of eighteen Dothideomycetes fungi.</title>
        <authorList>
            <person name="Ohm R.A."/>
            <person name="Feau N."/>
            <person name="Henrissat B."/>
            <person name="Schoch C.L."/>
            <person name="Horwitz B.A."/>
            <person name="Barry K.W."/>
            <person name="Condon B.J."/>
            <person name="Copeland A.C."/>
            <person name="Dhillon B."/>
            <person name="Glaser F."/>
            <person name="Hesse C.N."/>
            <person name="Kosti I."/>
            <person name="LaButti K."/>
            <person name="Lindquist E.A."/>
            <person name="Lucas S."/>
            <person name="Salamov A.A."/>
            <person name="Bradshaw R.E."/>
            <person name="Ciuffetti L."/>
            <person name="Hamelin R.C."/>
            <person name="Kema G.H.J."/>
            <person name="Lawrence C."/>
            <person name="Scott J.A."/>
            <person name="Spatafora J.W."/>
            <person name="Turgeon B.G."/>
            <person name="de Wit P.J.G.M."/>
            <person name="Zhong S."/>
            <person name="Goodwin S.B."/>
            <person name="Grigoriev I.V."/>
        </authorList>
    </citation>
    <scope>NUCLEOTIDE SEQUENCE [LARGE SCALE GENOMIC DNA]</scope>
    <source>
        <strain evidence="2 3">UAMH 10762</strain>
    </source>
</reference>
<organism evidence="2 3">
    <name type="scientific">Baudoinia panamericana (strain UAMH 10762)</name>
    <name type="common">Angels' share fungus</name>
    <name type="synonym">Baudoinia compniacensis (strain UAMH 10762)</name>
    <dbReference type="NCBI Taxonomy" id="717646"/>
    <lineage>
        <taxon>Eukaryota</taxon>
        <taxon>Fungi</taxon>
        <taxon>Dikarya</taxon>
        <taxon>Ascomycota</taxon>
        <taxon>Pezizomycotina</taxon>
        <taxon>Dothideomycetes</taxon>
        <taxon>Dothideomycetidae</taxon>
        <taxon>Mycosphaerellales</taxon>
        <taxon>Teratosphaeriaceae</taxon>
        <taxon>Baudoinia</taxon>
    </lineage>
</organism>
<gene>
    <name evidence="2" type="ORF">BAUCODRAFT_372182</name>
</gene>
<sequence>MNIVSTRAITTISGFPSNLILPLQDDPLRKGSHMVEGKHTRVSSRRRTCLRVVQRSPAKQPREKAIYAVTGRMQSICGSRLAFSAPSVSASCSSTAASVTARTHSLPHSMPQPPPRKAATSFRR</sequence>
<feature type="region of interest" description="Disordered" evidence="1">
    <location>
        <begin position="94"/>
        <end position="124"/>
    </location>
</feature>
<accession>M2LZX7</accession>
<evidence type="ECO:0000313" key="2">
    <source>
        <dbReference type="EMBL" id="EMD00278.1"/>
    </source>
</evidence>
<dbReference type="Proteomes" id="UP000011761">
    <property type="component" value="Unassembled WGS sequence"/>
</dbReference>
<protein>
    <submittedName>
        <fullName evidence="2">Uncharacterized protein</fullName>
    </submittedName>
</protein>
<evidence type="ECO:0000256" key="1">
    <source>
        <dbReference type="SAM" id="MobiDB-lite"/>
    </source>
</evidence>
<dbReference type="AlphaFoldDB" id="M2LZX7"/>
<dbReference type="KEGG" id="bcom:BAUCODRAFT_372182"/>